<protein>
    <submittedName>
        <fullName evidence="1">Uncharacterized protein</fullName>
    </submittedName>
</protein>
<comment type="caution">
    <text evidence="1">The sequence shown here is derived from an EMBL/GenBank/DDBJ whole genome shotgun (WGS) entry which is preliminary data.</text>
</comment>
<organism evidence="1 2">
    <name type="scientific">Daphnia magna</name>
    <dbReference type="NCBI Taxonomy" id="35525"/>
    <lineage>
        <taxon>Eukaryota</taxon>
        <taxon>Metazoa</taxon>
        <taxon>Ecdysozoa</taxon>
        <taxon>Arthropoda</taxon>
        <taxon>Crustacea</taxon>
        <taxon>Branchiopoda</taxon>
        <taxon>Diplostraca</taxon>
        <taxon>Cladocera</taxon>
        <taxon>Anomopoda</taxon>
        <taxon>Daphniidae</taxon>
        <taxon>Daphnia</taxon>
    </lineage>
</organism>
<accession>A0ABR0AV13</accession>
<reference evidence="1 2" key="1">
    <citation type="journal article" date="2023" name="Nucleic Acids Res.">
        <title>The hologenome of Daphnia magna reveals possible DNA methylation and microbiome-mediated evolution of the host genome.</title>
        <authorList>
            <person name="Chaturvedi A."/>
            <person name="Li X."/>
            <person name="Dhandapani V."/>
            <person name="Marshall H."/>
            <person name="Kissane S."/>
            <person name="Cuenca-Cambronero M."/>
            <person name="Asole G."/>
            <person name="Calvet F."/>
            <person name="Ruiz-Romero M."/>
            <person name="Marangio P."/>
            <person name="Guigo R."/>
            <person name="Rago D."/>
            <person name="Mirbahai L."/>
            <person name="Eastwood N."/>
            <person name="Colbourne J.K."/>
            <person name="Zhou J."/>
            <person name="Mallon E."/>
            <person name="Orsini L."/>
        </authorList>
    </citation>
    <scope>NUCLEOTIDE SEQUENCE [LARGE SCALE GENOMIC DNA]</scope>
    <source>
        <strain evidence="1">LRV0_1</strain>
    </source>
</reference>
<keyword evidence="2" id="KW-1185">Reference proteome</keyword>
<dbReference type="EMBL" id="JAOYFB010000039">
    <property type="protein sequence ID" value="KAK4028977.1"/>
    <property type="molecule type" value="Genomic_DNA"/>
</dbReference>
<sequence length="131" mass="14976">MRLISFLHKSSRNWSEEERFVLRTFINKYNKELQQVQKSTADARISAESSLLYAQPEIDVPLTTRRCRVTNAHCLDDELIKPKSVAMPTSGMCKWECSKELASTCAPVDGKRSSFQATESTRSWLSDVQML</sequence>
<name>A0ABR0AV13_9CRUS</name>
<evidence type="ECO:0000313" key="2">
    <source>
        <dbReference type="Proteomes" id="UP001234178"/>
    </source>
</evidence>
<gene>
    <name evidence="1" type="ORF">OUZ56_021995</name>
</gene>
<evidence type="ECO:0000313" key="1">
    <source>
        <dbReference type="EMBL" id="KAK4028977.1"/>
    </source>
</evidence>
<dbReference type="Proteomes" id="UP001234178">
    <property type="component" value="Unassembled WGS sequence"/>
</dbReference>
<proteinExistence type="predicted"/>